<evidence type="ECO:0000313" key="7">
    <source>
        <dbReference type="EMBL" id="ODR92067.1"/>
    </source>
</evidence>
<dbReference type="STRING" id="1752398.A8M32_06410"/>
<keyword evidence="5" id="KW-0812">Transmembrane</keyword>
<evidence type="ECO:0000256" key="2">
    <source>
        <dbReference type="ARBA" id="ARBA00008156"/>
    </source>
</evidence>
<organism evidence="7 8">
    <name type="scientific">Sinorhizobium alkalisoli</name>
    <dbReference type="NCBI Taxonomy" id="1752398"/>
    <lineage>
        <taxon>Bacteria</taxon>
        <taxon>Pseudomonadati</taxon>
        <taxon>Pseudomonadota</taxon>
        <taxon>Alphaproteobacteria</taxon>
        <taxon>Hyphomicrobiales</taxon>
        <taxon>Rhizobiaceae</taxon>
        <taxon>Sinorhizobium/Ensifer group</taxon>
        <taxon>Sinorhizobium</taxon>
    </lineage>
</organism>
<dbReference type="Proteomes" id="UP000094342">
    <property type="component" value="Unassembled WGS sequence"/>
</dbReference>
<gene>
    <name evidence="7" type="ORF">A8M32_06410</name>
</gene>
<evidence type="ECO:0000256" key="3">
    <source>
        <dbReference type="ARBA" id="ARBA00023002"/>
    </source>
</evidence>
<dbReference type="SMART" id="SM00564">
    <property type="entry name" value="PQQ"/>
    <property type="match status" value="5"/>
</dbReference>
<reference evidence="8" key="1">
    <citation type="submission" date="2016-05" db="EMBL/GenBank/DDBJ databases">
        <authorList>
            <person name="Li Y."/>
        </authorList>
    </citation>
    <scope>NUCLEOTIDE SEQUENCE [LARGE SCALE GENOMIC DNA]</scope>
    <source>
        <strain evidence="8">YIC4027</strain>
    </source>
</reference>
<comment type="cofactor">
    <cofactor evidence="1">
        <name>pyrroloquinoline quinone</name>
        <dbReference type="ChEBI" id="CHEBI:58442"/>
    </cofactor>
</comment>
<feature type="transmembrane region" description="Helical" evidence="5">
    <location>
        <begin position="77"/>
        <end position="96"/>
    </location>
</feature>
<proteinExistence type="inferred from homology"/>
<dbReference type="GO" id="GO:0016020">
    <property type="term" value="C:membrane"/>
    <property type="evidence" value="ECO:0007669"/>
    <property type="project" value="InterPro"/>
</dbReference>
<evidence type="ECO:0000256" key="4">
    <source>
        <dbReference type="SAM" id="MobiDB-lite"/>
    </source>
</evidence>
<dbReference type="RefSeq" id="WP_069457585.1">
    <property type="nucleotide sequence ID" value="NZ_LYBW01000049.1"/>
</dbReference>
<sequence length="878" mass="93250">MYRLVVSVLVLLIGMVLAAGGVWLAAWGGSWFYILLGAMIAVSGALLTMRNAIGLGLYGLAVLVTLAWSLWEVGFDWWALAPRGGLLLVIAVLLLLPPMVHAMHRPGEARAGYGANSLVLAAAVVIAAAVGVYSMFRDPHDLAGAFTEARMAVEPREQAVPAGEWTAYGRTPLGQRYSPLAEITPENVSRLKVAWTYHTGEVRDENDPVETTYEVTPLMVDDTVYICTPFSTVIALDPVTGEEKWRFDPKLKQPPTATTQHMTCRGLSYHEASPEDLPAQPSGPSSPQAAAEPPMGAGSARAAGVQAGPAEVSRQAESTIAGSSEAGGLVDESAAEVTTEAAPVPQNIVTGAVRADAPTPVVEREKPPAEPVTLSEACMRRLFVSTSDGRLISISAETGDICPGFGGEDGTVNLWANMPNITPGSVYSTSPPVITEDNLVVVGGAVNDNVATTSPSGVIRAYDAFTGTLVWNFDSKNPGATEPIQDGQTYSQNAPNSWSVASYDPELGLIYLPMGNESPDQFGGNRGANTERYSASILALHADTGQVAWVFQTVHHDLWDYDVPAQPSLVDLTIGGKAVPALVAPTKQGEVFVINRETGEPVLPVREEPVPQGAVEGDRTAATQPRSAVSFRPEPLAESDMWGATPIDQLYCRIRFRQLRYEGAFTPPSLGGSIVYPGNFGTFNWGAVAVDPDRDVMFAMPVYLAFTVKMIPRDSTGRVVTKEGQPVFNENFGAPYAARMGPFYSPLNLPCQQPPWGYVVGVDLTTGETVYRHVNGTVRDLAGPIPLPFEMGVPGIGGPIVTAGGVAFLSGTLDNYVRGYDLQNGKEIWRARLPAGGQATPSTYRGADGRQYLVVVAGGHGSTGTKAGDSIIAYALPR</sequence>
<keyword evidence="8" id="KW-1185">Reference proteome</keyword>
<dbReference type="SUPFAM" id="SSF50998">
    <property type="entry name" value="Quinoprotein alcohol dehydrogenase-like"/>
    <property type="match status" value="1"/>
</dbReference>
<comment type="similarity">
    <text evidence="2">Belongs to the bacterial PQQ dehydrogenase family.</text>
</comment>
<dbReference type="OrthoDB" id="9794322at2"/>
<dbReference type="PANTHER" id="PTHR32303">
    <property type="entry name" value="QUINOPROTEIN ALCOHOL DEHYDROGENASE (CYTOCHROME C)"/>
    <property type="match status" value="1"/>
</dbReference>
<evidence type="ECO:0000256" key="5">
    <source>
        <dbReference type="SAM" id="Phobius"/>
    </source>
</evidence>
<dbReference type="GO" id="GO:0008876">
    <property type="term" value="F:quinoprotein glucose dehydrogenase activity"/>
    <property type="evidence" value="ECO:0007669"/>
    <property type="project" value="TreeGrafter"/>
</dbReference>
<feature type="domain" description="Pyrrolo-quinoline quinone repeat" evidence="6">
    <location>
        <begin position="165"/>
        <end position="274"/>
    </location>
</feature>
<comment type="caution">
    <text evidence="7">The sequence shown here is derived from an EMBL/GenBank/DDBJ whole genome shotgun (WGS) entry which is preliminary data.</text>
</comment>
<dbReference type="Pfam" id="PF01011">
    <property type="entry name" value="PQQ"/>
    <property type="match status" value="2"/>
</dbReference>
<evidence type="ECO:0000256" key="1">
    <source>
        <dbReference type="ARBA" id="ARBA00001931"/>
    </source>
</evidence>
<dbReference type="PANTHER" id="PTHR32303:SF4">
    <property type="entry name" value="QUINOPROTEIN GLUCOSE DEHYDROGENASE"/>
    <property type="match status" value="1"/>
</dbReference>
<dbReference type="CDD" id="cd10280">
    <property type="entry name" value="PQQ_mGDH"/>
    <property type="match status" value="1"/>
</dbReference>
<name>A0A1E3VF49_9HYPH</name>
<feature type="transmembrane region" description="Helical" evidence="5">
    <location>
        <begin position="117"/>
        <end position="136"/>
    </location>
</feature>
<dbReference type="GO" id="GO:0048038">
    <property type="term" value="F:quinone binding"/>
    <property type="evidence" value="ECO:0007669"/>
    <property type="project" value="InterPro"/>
</dbReference>
<keyword evidence="5" id="KW-1133">Transmembrane helix</keyword>
<evidence type="ECO:0000259" key="6">
    <source>
        <dbReference type="Pfam" id="PF01011"/>
    </source>
</evidence>
<keyword evidence="3" id="KW-0560">Oxidoreductase</keyword>
<protein>
    <submittedName>
        <fullName evidence="7">Glucose dehydrogenase</fullName>
    </submittedName>
</protein>
<dbReference type="EMBL" id="LYBW01000049">
    <property type="protein sequence ID" value="ODR92067.1"/>
    <property type="molecule type" value="Genomic_DNA"/>
</dbReference>
<feature type="domain" description="Pyrrolo-quinoline quinone repeat" evidence="6">
    <location>
        <begin position="376"/>
        <end position="852"/>
    </location>
</feature>
<dbReference type="AlphaFoldDB" id="A0A1E3VF49"/>
<feature type="region of interest" description="Disordered" evidence="4">
    <location>
        <begin position="610"/>
        <end position="630"/>
    </location>
</feature>
<dbReference type="InterPro" id="IPR002372">
    <property type="entry name" value="PQQ_rpt_dom"/>
</dbReference>
<evidence type="ECO:0000313" key="8">
    <source>
        <dbReference type="Proteomes" id="UP000094342"/>
    </source>
</evidence>
<dbReference type="InterPro" id="IPR018391">
    <property type="entry name" value="PQQ_b-propeller_rpt"/>
</dbReference>
<feature type="region of interest" description="Disordered" evidence="4">
    <location>
        <begin position="271"/>
        <end position="336"/>
    </location>
</feature>
<keyword evidence="5" id="KW-0472">Membrane</keyword>
<feature type="compositionally biased region" description="Low complexity" evidence="4">
    <location>
        <begin position="278"/>
        <end position="294"/>
    </location>
</feature>
<dbReference type="InterPro" id="IPR011047">
    <property type="entry name" value="Quinoprotein_ADH-like_sf"/>
</dbReference>
<feature type="transmembrane region" description="Helical" evidence="5">
    <location>
        <begin position="55"/>
        <end position="71"/>
    </location>
</feature>
<accession>A0A1E3VF49</accession>
<feature type="transmembrane region" description="Helical" evidence="5">
    <location>
        <begin position="28"/>
        <end position="48"/>
    </location>
</feature>
<dbReference type="Gene3D" id="2.140.10.10">
    <property type="entry name" value="Quinoprotein alcohol dehydrogenase-like superfamily"/>
    <property type="match status" value="2"/>
</dbReference>
<dbReference type="InterPro" id="IPR017511">
    <property type="entry name" value="PQQ_mDH"/>
</dbReference>